<protein>
    <submittedName>
        <fullName evidence="3">Uncharacterized protein YukE</fullName>
    </submittedName>
</protein>
<proteinExistence type="predicted"/>
<feature type="domain" description="DUF1023" evidence="2">
    <location>
        <begin position="319"/>
        <end position="488"/>
    </location>
</feature>
<dbReference type="SUPFAM" id="SSF140453">
    <property type="entry name" value="EsxAB dimer-like"/>
    <property type="match status" value="1"/>
</dbReference>
<gene>
    <name evidence="3" type="ORF">H4W31_002341</name>
</gene>
<evidence type="ECO:0000313" key="4">
    <source>
        <dbReference type="Proteomes" id="UP000649753"/>
    </source>
</evidence>
<keyword evidence="4" id="KW-1185">Reference proteome</keyword>
<dbReference type="Pfam" id="PF06259">
    <property type="entry name" value="Abhydrolase_8"/>
    <property type="match status" value="1"/>
</dbReference>
<dbReference type="EMBL" id="JADBEB010000001">
    <property type="protein sequence ID" value="MBE1486703.1"/>
    <property type="molecule type" value="Genomic_DNA"/>
</dbReference>
<dbReference type="Proteomes" id="UP000649753">
    <property type="component" value="Unassembled WGS sequence"/>
</dbReference>
<accession>A0A927QYM4</accession>
<evidence type="ECO:0000313" key="3">
    <source>
        <dbReference type="EMBL" id="MBE1486703.1"/>
    </source>
</evidence>
<dbReference type="Gene3D" id="1.10.287.1060">
    <property type="entry name" value="ESAT-6-like"/>
    <property type="match status" value="1"/>
</dbReference>
<dbReference type="RefSeq" id="WP_192766682.1">
    <property type="nucleotide sequence ID" value="NZ_JADBEB010000001.1"/>
</dbReference>
<dbReference type="InterPro" id="IPR029058">
    <property type="entry name" value="AB_hydrolase_fold"/>
</dbReference>
<name>A0A927QYM4_9ACTN</name>
<evidence type="ECO:0000256" key="1">
    <source>
        <dbReference type="SAM" id="MobiDB-lite"/>
    </source>
</evidence>
<sequence length="560" mass="59970">MAGLTFEALLNVDPKAFRTAATGWDDLAQAIDDRADALDPTVKRIPDIWEGPAGTKASAHLQGLRKELDLAYVPVLTISQALSRHADGVESLRSQAHSLVARGKEANVTIKPDGSMTLDPAGQNEWGARALSALVHERDELMEAAAQLDSQTAKTISENTATGSGVPAARVDRTSIPPKGSDPKAVKAWWDSLSPAQQRFVLAEYPELVGNLDGVPVASRDIANRIVLDRDHDALNTRRGEVDAREAYIRRMIEEGRGAELYPNAGNPVGEATAELDRLKEERSDIDGKLRGIDKISDRIDDDGSDRPRGFLIGFSSEGDGKAIVSAGNPDDADNVVTYVPGTGTDLSKVGGDLERVDRMVHDANRLEPGEDTAGIMWFGYDAPDDIPAATLDRYAEDGAGDLRNFQSGLRATHEGESSHNVVLGHSYGTTVIGQTASEQAGLNADDLVLVASPGAEVGGAKDLNITGGDPTKHVWATTAKNDFIQNTGLEDNLVHGENPVGAGFGGQVFKSDEGTPLWEWQDPFNAPNFAAHSEYWDPNNEARKNIASIVTSNYGDVTR</sequence>
<dbReference type="InterPro" id="IPR036689">
    <property type="entry name" value="ESAT-6-like_sf"/>
</dbReference>
<feature type="region of interest" description="Disordered" evidence="1">
    <location>
        <begin position="157"/>
        <end position="181"/>
    </location>
</feature>
<organism evidence="3 4">
    <name type="scientific">Plantactinospora soyae</name>
    <dbReference type="NCBI Taxonomy" id="1544732"/>
    <lineage>
        <taxon>Bacteria</taxon>
        <taxon>Bacillati</taxon>
        <taxon>Actinomycetota</taxon>
        <taxon>Actinomycetes</taxon>
        <taxon>Micromonosporales</taxon>
        <taxon>Micromonosporaceae</taxon>
        <taxon>Plantactinospora</taxon>
    </lineage>
</organism>
<dbReference type="InterPro" id="IPR010427">
    <property type="entry name" value="DUF1023"/>
</dbReference>
<comment type="caution">
    <text evidence="3">The sequence shown here is derived from an EMBL/GenBank/DDBJ whole genome shotgun (WGS) entry which is preliminary data.</text>
</comment>
<dbReference type="AlphaFoldDB" id="A0A927QYM4"/>
<dbReference type="SUPFAM" id="SSF53474">
    <property type="entry name" value="alpha/beta-Hydrolases"/>
    <property type="match status" value="1"/>
</dbReference>
<reference evidence="3" key="1">
    <citation type="submission" date="2020-10" db="EMBL/GenBank/DDBJ databases">
        <title>Sequencing the genomes of 1000 actinobacteria strains.</title>
        <authorList>
            <person name="Klenk H.-P."/>
        </authorList>
    </citation>
    <scope>NUCLEOTIDE SEQUENCE</scope>
    <source>
        <strain evidence="3">DSM 46832</strain>
    </source>
</reference>
<evidence type="ECO:0000259" key="2">
    <source>
        <dbReference type="Pfam" id="PF06259"/>
    </source>
</evidence>